<dbReference type="OrthoDB" id="6819088at2759"/>
<sequence length="154" mass="17899">MKIYFLPLPLSPSIVRFLSLKHIAQREKLIMQNYLAARYRRVHNRIKDVGISDLGGKFSKAVKEIRILSLLHRFPQSLSKVSFVGATIAAFPDNHYWRKSRPFRFWTVCLIVCLPVIYQYQATKPEKLEILRRNLEASVESDRTEEEGGNIPRG</sequence>
<gene>
    <name evidence="2" type="primary">LOC105681834</name>
</gene>
<evidence type="ECO:0000313" key="2">
    <source>
        <dbReference type="RefSeq" id="XP_012248668.1"/>
    </source>
</evidence>
<dbReference type="AlphaFoldDB" id="A0A6P3V634"/>
<dbReference type="Proteomes" id="UP000515180">
    <property type="component" value="Unplaced"/>
</dbReference>
<dbReference type="GeneID" id="105681834"/>
<keyword evidence="1" id="KW-1185">Reference proteome</keyword>
<accession>A0A6P3V634</accession>
<evidence type="ECO:0000313" key="1">
    <source>
        <dbReference type="Proteomes" id="UP000515180"/>
    </source>
</evidence>
<dbReference type="KEGG" id="bim:105681834"/>
<dbReference type="RefSeq" id="XP_012248668.1">
    <property type="nucleotide sequence ID" value="XM_012393245.3"/>
</dbReference>
<proteinExistence type="predicted"/>
<organism evidence="1 2">
    <name type="scientific">Bombus impatiens</name>
    <name type="common">Bumblebee</name>
    <dbReference type="NCBI Taxonomy" id="132113"/>
    <lineage>
        <taxon>Eukaryota</taxon>
        <taxon>Metazoa</taxon>
        <taxon>Ecdysozoa</taxon>
        <taxon>Arthropoda</taxon>
        <taxon>Hexapoda</taxon>
        <taxon>Insecta</taxon>
        <taxon>Pterygota</taxon>
        <taxon>Neoptera</taxon>
        <taxon>Endopterygota</taxon>
        <taxon>Hymenoptera</taxon>
        <taxon>Apocrita</taxon>
        <taxon>Aculeata</taxon>
        <taxon>Apoidea</taxon>
        <taxon>Anthophila</taxon>
        <taxon>Apidae</taxon>
        <taxon>Bombus</taxon>
        <taxon>Pyrobombus</taxon>
    </lineage>
</organism>
<protein>
    <submittedName>
        <fullName evidence="2">Uncharacterized protein LOC105681834</fullName>
    </submittedName>
</protein>
<name>A0A6P3V634_BOMIM</name>
<reference evidence="2" key="1">
    <citation type="submission" date="2025-08" db="UniProtKB">
        <authorList>
            <consortium name="RefSeq"/>
        </authorList>
    </citation>
    <scope>IDENTIFICATION</scope>
</reference>